<dbReference type="Pfam" id="PF01593">
    <property type="entry name" value="Amino_oxidase"/>
    <property type="match status" value="1"/>
</dbReference>
<dbReference type="GO" id="GO:0016491">
    <property type="term" value="F:oxidoreductase activity"/>
    <property type="evidence" value="ECO:0007669"/>
    <property type="project" value="InterPro"/>
</dbReference>
<sequence length="425" mass="48495">MRQRIAIIGTGISGLTSAYLLHQDHDIEVFEANDYIGGHTNTEDVEVDGKHYPVNTGFIVYNDWTYPNFHKLIERFPAVEGQKTVMSFSVKCEQTGLEYCGRDIPSLFAQKRNWLRPRFYRMVRDILRFNKQSLALLEANAIDPNLSLGDFLKEHGYGDWFVNKYIVPMGAAIWSSGEHDMMRFPALFFVRFFKNHGLLSVKNRPQWYTLINGSRSYVEPLTSGFKDRIRLNTPVRSVVRTKDSVVIKTDNGNKEFDQVIFACHSDQALRLLSEPTADEREILGAIPYAKNDVVLHTDDRLLPKRRKAWAAWNYHIPASSNASGAQSAVSVTYDMNILQNFDDAPVTFCVTLNYDGHIDPQKIIKRFEYDHPVFTPEGTVAQGRYHDIGNKNRTHFCGAYWFNGFHEDGVNSALRVVKDLGAVGL</sequence>
<protein>
    <submittedName>
        <fullName evidence="2">FAD-dependent oxidoreductase</fullName>
    </submittedName>
</protein>
<dbReference type="RefSeq" id="WP_304996815.1">
    <property type="nucleotide sequence ID" value="NZ_CP101717.1"/>
</dbReference>
<dbReference type="InterPro" id="IPR002937">
    <property type="entry name" value="Amino_oxidase"/>
</dbReference>
<dbReference type="PANTHER" id="PTHR42923">
    <property type="entry name" value="PROTOPORPHYRINOGEN OXIDASE"/>
    <property type="match status" value="1"/>
</dbReference>
<dbReference type="InterPro" id="IPR036188">
    <property type="entry name" value="FAD/NAD-bd_sf"/>
</dbReference>
<reference evidence="2" key="1">
    <citation type="submission" date="2022-07" db="EMBL/GenBank/DDBJ databases">
        <title>Complete genome sequence of Salinispirillum sp. LH10-3-1 capable of multiple carbohydrate inversion isolated from a soda lake.</title>
        <authorList>
            <person name="Liu J."/>
            <person name="Zhai Y."/>
            <person name="Zhang H."/>
            <person name="Yang H."/>
            <person name="Qu J."/>
            <person name="Li J."/>
        </authorList>
    </citation>
    <scope>NUCLEOTIDE SEQUENCE</scope>
    <source>
        <strain evidence="2">LH 10-3-1</strain>
    </source>
</reference>
<evidence type="ECO:0000259" key="1">
    <source>
        <dbReference type="Pfam" id="PF01593"/>
    </source>
</evidence>
<dbReference type="InterPro" id="IPR050464">
    <property type="entry name" value="Zeta_carotene_desat/Oxidored"/>
</dbReference>
<evidence type="ECO:0000313" key="2">
    <source>
        <dbReference type="EMBL" id="WLD59523.1"/>
    </source>
</evidence>
<dbReference type="AlphaFoldDB" id="A0AB38YJB2"/>
<dbReference type="SUPFAM" id="SSF51905">
    <property type="entry name" value="FAD/NAD(P)-binding domain"/>
    <property type="match status" value="1"/>
</dbReference>
<dbReference type="EMBL" id="CP101717">
    <property type="protein sequence ID" value="WLD59523.1"/>
    <property type="molecule type" value="Genomic_DNA"/>
</dbReference>
<proteinExistence type="predicted"/>
<feature type="domain" description="Amine oxidase" evidence="1">
    <location>
        <begin position="12"/>
        <end position="301"/>
    </location>
</feature>
<accession>A0AB38YJB2</accession>
<dbReference type="Gene3D" id="3.50.50.60">
    <property type="entry name" value="FAD/NAD(P)-binding domain"/>
    <property type="match status" value="1"/>
</dbReference>
<name>A0AB38YJB2_9GAMM</name>
<dbReference type="PANTHER" id="PTHR42923:SF17">
    <property type="entry name" value="AMINE OXIDASE DOMAIN-CONTAINING PROTEIN"/>
    <property type="match status" value="1"/>
</dbReference>
<gene>
    <name evidence="2" type="ORF">NFC81_07015</name>
</gene>
<organism evidence="2">
    <name type="scientific">Salinispirillum sp. LH 10-3-1</name>
    <dbReference type="NCBI Taxonomy" id="2952525"/>
    <lineage>
        <taxon>Bacteria</taxon>
        <taxon>Pseudomonadati</taxon>
        <taxon>Pseudomonadota</taxon>
        <taxon>Gammaproteobacteria</taxon>
        <taxon>Oceanospirillales</taxon>
        <taxon>Saccharospirillaceae</taxon>
        <taxon>Salinispirillum</taxon>
    </lineage>
</organism>